<name>A0A0U2U6N5_9CREN</name>
<evidence type="ECO:0000256" key="8">
    <source>
        <dbReference type="ARBA" id="ARBA00033461"/>
    </source>
</evidence>
<keyword evidence="10" id="KW-0175">Coiled coil</keyword>
<keyword evidence="5 9" id="KW-0963">Cytoplasm</keyword>
<dbReference type="GO" id="GO:0051082">
    <property type="term" value="F:unfolded protein binding"/>
    <property type="evidence" value="ECO:0007669"/>
    <property type="project" value="UniProtKB-UniRule"/>
</dbReference>
<dbReference type="InterPro" id="IPR009053">
    <property type="entry name" value="Prefoldin"/>
</dbReference>
<dbReference type="GO" id="GO:0051131">
    <property type="term" value="P:chaperone-mediated protein complex assembly"/>
    <property type="evidence" value="ECO:0007669"/>
    <property type="project" value="TreeGrafter"/>
</dbReference>
<protein>
    <recommendedName>
        <fullName evidence="4 9">Prefoldin subunit beta</fullName>
    </recommendedName>
    <alternativeName>
        <fullName evidence="8 9">GimC subunit beta</fullName>
    </alternativeName>
</protein>
<dbReference type="GO" id="GO:0005737">
    <property type="term" value="C:cytoplasm"/>
    <property type="evidence" value="ECO:0007669"/>
    <property type="project" value="UniProtKB-SubCell"/>
</dbReference>
<evidence type="ECO:0000313" key="11">
    <source>
        <dbReference type="EMBL" id="ALU11812.1"/>
    </source>
</evidence>
<evidence type="ECO:0000256" key="2">
    <source>
        <dbReference type="ARBA" id="ARBA00008045"/>
    </source>
</evidence>
<dbReference type="Gene3D" id="1.10.287.370">
    <property type="match status" value="1"/>
</dbReference>
<comment type="similarity">
    <text evidence="2 9">Belongs to the prefoldin subunit beta family.</text>
</comment>
<proteinExistence type="inferred from homology"/>
<evidence type="ECO:0000256" key="3">
    <source>
        <dbReference type="ARBA" id="ARBA00011716"/>
    </source>
</evidence>
<dbReference type="PANTHER" id="PTHR21431:SF0">
    <property type="entry name" value="PREFOLDIN SUBUNIT 6"/>
    <property type="match status" value="1"/>
</dbReference>
<dbReference type="GO" id="GO:0016272">
    <property type="term" value="C:prefoldin complex"/>
    <property type="evidence" value="ECO:0007669"/>
    <property type="project" value="UniProtKB-UniRule"/>
</dbReference>
<accession>A0A0U2U6N5</accession>
<evidence type="ECO:0000256" key="10">
    <source>
        <dbReference type="SAM" id="Coils"/>
    </source>
</evidence>
<evidence type="ECO:0000256" key="6">
    <source>
        <dbReference type="ARBA" id="ARBA00023186"/>
    </source>
</evidence>
<dbReference type="Proteomes" id="UP000060778">
    <property type="component" value="Chromosome"/>
</dbReference>
<comment type="subcellular location">
    <subcellularLocation>
        <location evidence="1 9">Cytoplasm</location>
    </subcellularLocation>
</comment>
<feature type="coiled-coil region" evidence="10">
    <location>
        <begin position="9"/>
        <end position="114"/>
    </location>
</feature>
<dbReference type="HAMAP" id="MF_00307">
    <property type="entry name" value="PfdB"/>
    <property type="match status" value="1"/>
</dbReference>
<sequence length="120" mass="13633">MSVNLPPKAQNLLAQLQQQQALYENVVQQLTLYQAELNELKRVKSELEKLPDDAEIFRNIGHVLVKTTKQEAIKDVENKIELLEIKLASLKKQEEMIRKEIQRLKEELNKVMGAGAIGGG</sequence>
<dbReference type="InterPro" id="IPR002777">
    <property type="entry name" value="PFD_beta-like"/>
</dbReference>
<reference evidence="11 12" key="1">
    <citation type="submission" date="2013-11" db="EMBL/GenBank/DDBJ databases">
        <title>Comparative genomics of Ignicoccus.</title>
        <authorList>
            <person name="Podar M."/>
        </authorList>
    </citation>
    <scope>NUCLEOTIDE SEQUENCE [LARGE SCALE GENOMIC DNA]</scope>
    <source>
        <strain evidence="11 12">DSM 13165</strain>
    </source>
</reference>
<evidence type="ECO:0000313" key="12">
    <source>
        <dbReference type="Proteomes" id="UP000060778"/>
    </source>
</evidence>
<dbReference type="PANTHER" id="PTHR21431">
    <property type="entry name" value="PREFOLDIN SUBUNIT 6"/>
    <property type="match status" value="1"/>
</dbReference>
<dbReference type="InterPro" id="IPR012713">
    <property type="entry name" value="PfdB"/>
</dbReference>
<dbReference type="CDD" id="cd23162">
    <property type="entry name" value="Prefoldin_beta_GimC"/>
    <property type="match status" value="1"/>
</dbReference>
<gene>
    <name evidence="9" type="primary">pfdB</name>
    <name evidence="11" type="ORF">EYM_04960</name>
</gene>
<keyword evidence="6 9" id="KW-0143">Chaperone</keyword>
<dbReference type="STRING" id="940295.EYM_04960"/>
<comment type="subunit">
    <text evidence="3 9">Heterohexamer of two alpha and four beta subunits.</text>
</comment>
<evidence type="ECO:0000256" key="7">
    <source>
        <dbReference type="ARBA" id="ARBA00025077"/>
    </source>
</evidence>
<dbReference type="AlphaFoldDB" id="A0A0U2U6N5"/>
<evidence type="ECO:0000256" key="9">
    <source>
        <dbReference type="HAMAP-Rule" id="MF_00307"/>
    </source>
</evidence>
<dbReference type="KEGG" id="iis:EYM_04960"/>
<keyword evidence="12" id="KW-1185">Reference proteome</keyword>
<dbReference type="GO" id="GO:0006457">
    <property type="term" value="P:protein folding"/>
    <property type="evidence" value="ECO:0007669"/>
    <property type="project" value="UniProtKB-UniRule"/>
</dbReference>
<dbReference type="RefSeq" id="WP_075049922.1">
    <property type="nucleotide sequence ID" value="NZ_CP006867.1"/>
</dbReference>
<dbReference type="NCBIfam" id="TIGR02338">
    <property type="entry name" value="gimC_beta"/>
    <property type="match status" value="1"/>
</dbReference>
<evidence type="ECO:0000256" key="4">
    <source>
        <dbReference type="ARBA" id="ARBA00016304"/>
    </source>
</evidence>
<dbReference type="Pfam" id="PF01920">
    <property type="entry name" value="Prefoldin_2"/>
    <property type="match status" value="1"/>
</dbReference>
<dbReference type="EMBL" id="CP006867">
    <property type="protein sequence ID" value="ALU11812.1"/>
    <property type="molecule type" value="Genomic_DNA"/>
</dbReference>
<organism evidence="11 12">
    <name type="scientific">Ignicoccus islandicus DSM 13165</name>
    <dbReference type="NCBI Taxonomy" id="940295"/>
    <lineage>
        <taxon>Archaea</taxon>
        <taxon>Thermoproteota</taxon>
        <taxon>Thermoprotei</taxon>
        <taxon>Desulfurococcales</taxon>
        <taxon>Desulfurococcaceae</taxon>
        <taxon>Ignicoccus</taxon>
    </lineage>
</organism>
<evidence type="ECO:0000256" key="1">
    <source>
        <dbReference type="ARBA" id="ARBA00004496"/>
    </source>
</evidence>
<dbReference type="GeneID" id="30680379"/>
<dbReference type="GO" id="GO:0051087">
    <property type="term" value="F:protein-folding chaperone binding"/>
    <property type="evidence" value="ECO:0007669"/>
    <property type="project" value="TreeGrafter"/>
</dbReference>
<comment type="function">
    <text evidence="7 9">Molecular chaperone capable of stabilizing a range of proteins. Seems to fulfill an ATP-independent, HSP70-like function in archaeal de novo protein folding.</text>
</comment>
<dbReference type="SUPFAM" id="SSF46579">
    <property type="entry name" value="Prefoldin"/>
    <property type="match status" value="1"/>
</dbReference>
<dbReference type="OrthoDB" id="27242at2157"/>
<evidence type="ECO:0000256" key="5">
    <source>
        <dbReference type="ARBA" id="ARBA00022490"/>
    </source>
</evidence>